<sequence>VLCHSSMQEQRDAVPMDINFHPENQNIMTDIGNREAQHYNDFADRTRQLAKSSQMVVHYQDSQGKARIKGGTDLKSSQAYPKRFGTAYARVRSRFLKSKKRSANAFLRRALRGSDRANNTLRVNRLWIKHSNLEPVLDFLMKR</sequence>
<gene>
    <name evidence="1" type="ORF">CCMP2556_LOCUS37633</name>
</gene>
<evidence type="ECO:0000313" key="2">
    <source>
        <dbReference type="Proteomes" id="UP001642484"/>
    </source>
</evidence>
<comment type="caution">
    <text evidence="1">The sequence shown here is derived from an EMBL/GenBank/DDBJ whole genome shotgun (WGS) entry which is preliminary data.</text>
</comment>
<accession>A0ABP0PN20</accession>
<evidence type="ECO:0000313" key="1">
    <source>
        <dbReference type="EMBL" id="CAK9076384.1"/>
    </source>
</evidence>
<name>A0ABP0PN20_9DINO</name>
<organism evidence="1 2">
    <name type="scientific">Durusdinium trenchii</name>
    <dbReference type="NCBI Taxonomy" id="1381693"/>
    <lineage>
        <taxon>Eukaryota</taxon>
        <taxon>Sar</taxon>
        <taxon>Alveolata</taxon>
        <taxon>Dinophyceae</taxon>
        <taxon>Suessiales</taxon>
        <taxon>Symbiodiniaceae</taxon>
        <taxon>Durusdinium</taxon>
    </lineage>
</organism>
<protein>
    <submittedName>
        <fullName evidence="1">Uncharacterized protein</fullName>
    </submittedName>
</protein>
<dbReference type="EMBL" id="CAXAMN010023266">
    <property type="protein sequence ID" value="CAK9076384.1"/>
    <property type="molecule type" value="Genomic_DNA"/>
</dbReference>
<keyword evidence="2" id="KW-1185">Reference proteome</keyword>
<feature type="non-terminal residue" evidence="1">
    <location>
        <position position="1"/>
    </location>
</feature>
<reference evidence="1 2" key="1">
    <citation type="submission" date="2024-02" db="EMBL/GenBank/DDBJ databases">
        <authorList>
            <person name="Chen Y."/>
            <person name="Shah S."/>
            <person name="Dougan E. K."/>
            <person name="Thang M."/>
            <person name="Chan C."/>
        </authorList>
    </citation>
    <scope>NUCLEOTIDE SEQUENCE [LARGE SCALE GENOMIC DNA]</scope>
</reference>
<dbReference type="Proteomes" id="UP001642484">
    <property type="component" value="Unassembled WGS sequence"/>
</dbReference>
<proteinExistence type="predicted"/>